<evidence type="ECO:0000259" key="5">
    <source>
        <dbReference type="PROSITE" id="PS50011"/>
    </source>
</evidence>
<dbReference type="RefSeq" id="XP_012192426.1">
    <property type="nucleotide sequence ID" value="XM_012337036.1"/>
</dbReference>
<dbReference type="EMBL" id="DF238821">
    <property type="protein sequence ID" value="GAC98839.1"/>
    <property type="molecule type" value="Genomic_DNA"/>
</dbReference>
<dbReference type="PROSITE" id="PS50011">
    <property type="entry name" value="PROTEIN_KINASE_DOM"/>
    <property type="match status" value="1"/>
</dbReference>
<gene>
    <name evidence="6" type="ORF">PHSY_006434</name>
</gene>
<dbReference type="CDD" id="cd00180">
    <property type="entry name" value="PKc"/>
    <property type="match status" value="1"/>
</dbReference>
<dbReference type="HOGENOM" id="CLU_035839_0_0_1"/>
<dbReference type="PANTHER" id="PTHR24055">
    <property type="entry name" value="MITOGEN-ACTIVATED PROTEIN KINASE"/>
    <property type="match status" value="1"/>
</dbReference>
<dbReference type="GO" id="GO:0005524">
    <property type="term" value="F:ATP binding"/>
    <property type="evidence" value="ECO:0007669"/>
    <property type="project" value="UniProtKB-KW"/>
</dbReference>
<evidence type="ECO:0000256" key="1">
    <source>
        <dbReference type="ARBA" id="ARBA00022527"/>
    </source>
</evidence>
<evidence type="ECO:0000313" key="6">
    <source>
        <dbReference type="EMBL" id="GAC98839.1"/>
    </source>
</evidence>
<evidence type="ECO:0000256" key="4">
    <source>
        <dbReference type="SAM" id="MobiDB-lite"/>
    </source>
</evidence>
<dbReference type="SMART" id="SM00220">
    <property type="entry name" value="S_TKc"/>
    <property type="match status" value="1"/>
</dbReference>
<keyword evidence="1" id="KW-0723">Serine/threonine-protein kinase</keyword>
<feature type="compositionally biased region" description="Low complexity" evidence="4">
    <location>
        <begin position="426"/>
        <end position="443"/>
    </location>
</feature>
<keyword evidence="2" id="KW-0547">Nucleotide-binding</keyword>
<feature type="region of interest" description="Disordered" evidence="4">
    <location>
        <begin position="425"/>
        <end position="461"/>
    </location>
</feature>
<dbReference type="InterPro" id="IPR011009">
    <property type="entry name" value="Kinase-like_dom_sf"/>
</dbReference>
<dbReference type="InterPro" id="IPR008271">
    <property type="entry name" value="Ser/Thr_kinase_AS"/>
</dbReference>
<keyword evidence="3" id="KW-0067">ATP-binding</keyword>
<sequence>MVPNERMAVLQICKYPTSQNSSWKARLGFPAGREGSMRERPGRQEQFKTNGLVRTPTTLLLVPYVQGPQQRAGRRGYNGTADRLVAVMPLLESFDDALAAPSTSSPSPQLKVVGGKLRTSPADWANLQTNLVSHSHGLVSSIYRRSLSSSASWPYDPSSSASGSTGGFSELSHAATSADGLPGWVCIKRVSPDTQPRPHSISREIALLDSLSHRNVASLLAAILDESDPFGASVDLVLPLYAVNLEEVLEEPSLVSLSESSAGEVGRAGKSISHLWSDSSPSFIQSISKQLLEGVAFLHANSIAHRDIKPSNILLSHIGVVKLIDFGTAYTTSSLKDPLSPGVDLDAGEREGRMVCQVGTGQFRAPELLFSPIGGYDAFAVDIWAVGVTLAHFFTALSIAVVVEEQADMPDLDVQDERKDWEKAFSSNAPLSPSSSSSSSNSLYWEESEPEPPSPRTASGYIRTPLFTSDKGDIGLAASIFALLGLPTDVRDWPEAEHFQPPLARLPFAPTHGTGLLSALPLFGGEQESSALVHKVILPAITLSASKRPKASELLAAL</sequence>
<dbReference type="AlphaFoldDB" id="R9PBY4"/>
<dbReference type="SUPFAM" id="SSF56112">
    <property type="entry name" value="Protein kinase-like (PK-like)"/>
    <property type="match status" value="1"/>
</dbReference>
<proteinExistence type="predicted"/>
<feature type="domain" description="Protein kinase" evidence="5">
    <location>
        <begin position="157"/>
        <end position="558"/>
    </location>
</feature>
<dbReference type="STRING" id="1305764.R9PBY4"/>
<dbReference type="OrthoDB" id="4062651at2759"/>
<evidence type="ECO:0000313" key="7">
    <source>
        <dbReference type="Proteomes" id="UP000014071"/>
    </source>
</evidence>
<evidence type="ECO:0000256" key="3">
    <source>
        <dbReference type="ARBA" id="ARBA00022840"/>
    </source>
</evidence>
<dbReference type="Proteomes" id="UP000014071">
    <property type="component" value="Unassembled WGS sequence"/>
</dbReference>
<dbReference type="InterPro" id="IPR000719">
    <property type="entry name" value="Prot_kinase_dom"/>
</dbReference>
<evidence type="ECO:0000256" key="2">
    <source>
        <dbReference type="ARBA" id="ARBA00022741"/>
    </source>
</evidence>
<reference evidence="7" key="1">
    <citation type="journal article" date="2013" name="Genome Announc.">
        <title>Draft genome sequence of the basidiomycetous yeast-like fungus Pseudozyma hubeiensis SY62, which produces an abundant amount of the biosurfactant mannosylerythritol lipids.</title>
        <authorList>
            <person name="Konishi M."/>
            <person name="Hatada Y."/>
            <person name="Horiuchi J."/>
        </authorList>
    </citation>
    <scope>NUCLEOTIDE SEQUENCE [LARGE SCALE GENOMIC DNA]</scope>
    <source>
        <strain evidence="7">SY62</strain>
    </source>
</reference>
<dbReference type="GeneID" id="24111705"/>
<dbReference type="eggNOG" id="KOG0658">
    <property type="taxonomic scope" value="Eukaryota"/>
</dbReference>
<dbReference type="PROSITE" id="PS00108">
    <property type="entry name" value="PROTEIN_KINASE_ST"/>
    <property type="match status" value="1"/>
</dbReference>
<organism evidence="6 7">
    <name type="scientific">Pseudozyma hubeiensis (strain SY62)</name>
    <name type="common">Yeast</name>
    <dbReference type="NCBI Taxonomy" id="1305764"/>
    <lineage>
        <taxon>Eukaryota</taxon>
        <taxon>Fungi</taxon>
        <taxon>Dikarya</taxon>
        <taxon>Basidiomycota</taxon>
        <taxon>Ustilaginomycotina</taxon>
        <taxon>Ustilaginomycetes</taxon>
        <taxon>Ustilaginales</taxon>
        <taxon>Ustilaginaceae</taxon>
        <taxon>Pseudozyma</taxon>
    </lineage>
</organism>
<keyword evidence="7" id="KW-1185">Reference proteome</keyword>
<dbReference type="InterPro" id="IPR050117">
    <property type="entry name" value="MAPK"/>
</dbReference>
<keyword evidence="6" id="KW-0808">Transferase</keyword>
<protein>
    <submittedName>
        <fullName evidence="6">Likely protein kinase</fullName>
    </submittedName>
</protein>
<dbReference type="Gene3D" id="1.10.510.10">
    <property type="entry name" value="Transferase(Phosphotransferase) domain 1"/>
    <property type="match status" value="1"/>
</dbReference>
<dbReference type="Pfam" id="PF00069">
    <property type="entry name" value="Pkinase"/>
    <property type="match status" value="1"/>
</dbReference>
<name>R9PBY4_PSEHS</name>
<accession>R9PBY4</accession>
<dbReference type="GO" id="GO:0004674">
    <property type="term" value="F:protein serine/threonine kinase activity"/>
    <property type="evidence" value="ECO:0007669"/>
    <property type="project" value="UniProtKB-KW"/>
</dbReference>
<keyword evidence="6" id="KW-0418">Kinase</keyword>